<gene>
    <name evidence="2" type="ORF">H0I76_13405</name>
</gene>
<proteinExistence type="predicted"/>
<keyword evidence="3" id="KW-1185">Reference proteome</keyword>
<reference evidence="2" key="1">
    <citation type="submission" date="2020-12" db="EMBL/GenBank/DDBJ databases">
        <title>Bacterial taxonomy.</title>
        <authorList>
            <person name="Pan X."/>
        </authorList>
    </citation>
    <scope>NUCLEOTIDE SEQUENCE</scope>
    <source>
        <strain evidence="2">M0105</strain>
    </source>
</reference>
<sequence>MYGGDPFFSLGLEQAAGLLVLLALLVAGTLLAVRRVARGRGIAGRIAIACLGFWLFA</sequence>
<feature type="transmembrane region" description="Helical" evidence="1">
    <location>
        <begin position="15"/>
        <end position="33"/>
    </location>
</feature>
<organism evidence="2 3">
    <name type="scientific">Thermohalobaculum xanthum</name>
    <dbReference type="NCBI Taxonomy" id="2753746"/>
    <lineage>
        <taxon>Bacteria</taxon>
        <taxon>Pseudomonadati</taxon>
        <taxon>Pseudomonadota</taxon>
        <taxon>Alphaproteobacteria</taxon>
        <taxon>Rhodobacterales</taxon>
        <taxon>Paracoccaceae</taxon>
        <taxon>Thermohalobaculum</taxon>
    </lineage>
</organism>
<evidence type="ECO:0000256" key="1">
    <source>
        <dbReference type="SAM" id="Phobius"/>
    </source>
</evidence>
<evidence type="ECO:0000313" key="2">
    <source>
        <dbReference type="EMBL" id="MBK0400189.1"/>
    </source>
</evidence>
<dbReference type="AlphaFoldDB" id="A0A8J7M7U5"/>
<evidence type="ECO:0000313" key="3">
    <source>
        <dbReference type="Proteomes" id="UP000655420"/>
    </source>
</evidence>
<dbReference type="Proteomes" id="UP000655420">
    <property type="component" value="Unassembled WGS sequence"/>
</dbReference>
<accession>A0A8J7M7U5</accession>
<dbReference type="EMBL" id="JAEHHL010000008">
    <property type="protein sequence ID" value="MBK0400189.1"/>
    <property type="molecule type" value="Genomic_DNA"/>
</dbReference>
<name>A0A8J7M7U5_9RHOB</name>
<comment type="caution">
    <text evidence="2">The sequence shown here is derived from an EMBL/GenBank/DDBJ whole genome shotgun (WGS) entry which is preliminary data.</text>
</comment>
<keyword evidence="1" id="KW-0812">Transmembrane</keyword>
<keyword evidence="1" id="KW-1133">Transmembrane helix</keyword>
<dbReference type="RefSeq" id="WP_200610660.1">
    <property type="nucleotide sequence ID" value="NZ_JAEHHL010000008.1"/>
</dbReference>
<keyword evidence="1" id="KW-0472">Membrane</keyword>
<protein>
    <submittedName>
        <fullName evidence="2">Uncharacterized protein</fullName>
    </submittedName>
</protein>